<keyword evidence="5" id="KW-0560">Oxidoreductase</keyword>
<evidence type="ECO:0000256" key="1">
    <source>
        <dbReference type="ARBA" id="ARBA00001962"/>
    </source>
</evidence>
<protein>
    <recommendedName>
        <fullName evidence="8">Inositol oxygenase</fullName>
    </recommendedName>
</protein>
<name>A0A6C0IW53_9ZZZZ</name>
<dbReference type="GO" id="GO:0005737">
    <property type="term" value="C:cytoplasm"/>
    <property type="evidence" value="ECO:0007669"/>
    <property type="project" value="UniProtKB-SubCell"/>
</dbReference>
<dbReference type="InterPro" id="IPR007828">
    <property type="entry name" value="Inositol_oxygenase"/>
</dbReference>
<dbReference type="GO" id="GO:0005506">
    <property type="term" value="F:iron ion binding"/>
    <property type="evidence" value="ECO:0007669"/>
    <property type="project" value="InterPro"/>
</dbReference>
<keyword evidence="4" id="KW-0479">Metal-binding</keyword>
<comment type="subcellular location">
    <subcellularLocation>
        <location evidence="2">Cytoplasm</location>
    </subcellularLocation>
</comment>
<dbReference type="SUPFAM" id="SSF109604">
    <property type="entry name" value="HD-domain/PDEase-like"/>
    <property type="match status" value="1"/>
</dbReference>
<sequence>MKPWVKLFNKYDLYTKVDKKPNVVELKKYYSKIIDKYFPNIINW</sequence>
<evidence type="ECO:0000256" key="2">
    <source>
        <dbReference type="ARBA" id="ARBA00004496"/>
    </source>
</evidence>
<evidence type="ECO:0000313" key="7">
    <source>
        <dbReference type="EMBL" id="QHT97488.1"/>
    </source>
</evidence>
<dbReference type="Pfam" id="PF05153">
    <property type="entry name" value="MIOX"/>
    <property type="match status" value="1"/>
</dbReference>
<comment type="cofactor">
    <cofactor evidence="1">
        <name>Fe cation</name>
        <dbReference type="ChEBI" id="CHEBI:24875"/>
    </cofactor>
</comment>
<dbReference type="EMBL" id="MN740278">
    <property type="protein sequence ID" value="QHT97488.1"/>
    <property type="molecule type" value="Genomic_DNA"/>
</dbReference>
<keyword evidence="3" id="KW-0963">Cytoplasm</keyword>
<evidence type="ECO:0000256" key="5">
    <source>
        <dbReference type="ARBA" id="ARBA00023002"/>
    </source>
</evidence>
<evidence type="ECO:0000256" key="6">
    <source>
        <dbReference type="ARBA" id="ARBA00023004"/>
    </source>
</evidence>
<dbReference type="AlphaFoldDB" id="A0A6C0IW53"/>
<dbReference type="GO" id="GO:0050113">
    <property type="term" value="F:inositol oxygenase activity"/>
    <property type="evidence" value="ECO:0007669"/>
    <property type="project" value="InterPro"/>
</dbReference>
<reference evidence="7" key="1">
    <citation type="journal article" date="2020" name="Nature">
        <title>Giant virus diversity and host interactions through global metagenomics.</title>
        <authorList>
            <person name="Schulz F."/>
            <person name="Roux S."/>
            <person name="Paez-Espino D."/>
            <person name="Jungbluth S."/>
            <person name="Walsh D.A."/>
            <person name="Denef V.J."/>
            <person name="McMahon K.D."/>
            <person name="Konstantinidis K.T."/>
            <person name="Eloe-Fadrosh E.A."/>
            <person name="Kyrpides N.C."/>
            <person name="Woyke T."/>
        </authorList>
    </citation>
    <scope>NUCLEOTIDE SEQUENCE</scope>
    <source>
        <strain evidence="7">GVMAG-M-3300025138-11</strain>
    </source>
</reference>
<keyword evidence="6" id="KW-0408">Iron</keyword>
<evidence type="ECO:0000256" key="3">
    <source>
        <dbReference type="ARBA" id="ARBA00022490"/>
    </source>
</evidence>
<accession>A0A6C0IW53</accession>
<organism evidence="7">
    <name type="scientific">viral metagenome</name>
    <dbReference type="NCBI Taxonomy" id="1070528"/>
    <lineage>
        <taxon>unclassified sequences</taxon>
        <taxon>metagenomes</taxon>
        <taxon>organismal metagenomes</taxon>
    </lineage>
</organism>
<evidence type="ECO:0000256" key="4">
    <source>
        <dbReference type="ARBA" id="ARBA00022723"/>
    </source>
</evidence>
<proteinExistence type="predicted"/>
<evidence type="ECO:0008006" key="8">
    <source>
        <dbReference type="Google" id="ProtNLM"/>
    </source>
</evidence>
<dbReference type="GO" id="GO:0019310">
    <property type="term" value="P:inositol catabolic process"/>
    <property type="evidence" value="ECO:0007669"/>
    <property type="project" value="InterPro"/>
</dbReference>